<protein>
    <recommendedName>
        <fullName evidence="4">Pesticidal crystal protein Cry1Aa domain-containing protein</fullName>
    </recommendedName>
</protein>
<dbReference type="AlphaFoldDB" id="M8DZ21"/>
<keyword evidence="6" id="KW-1185">Reference proteome</keyword>
<dbReference type="EMBL" id="APBN01000004">
    <property type="protein sequence ID" value="EMT52286.1"/>
    <property type="molecule type" value="Genomic_DNA"/>
</dbReference>
<dbReference type="Pfam" id="PF18449">
    <property type="entry name" value="Endotoxin_C2"/>
    <property type="match status" value="2"/>
</dbReference>
<dbReference type="RefSeq" id="WP_003388367.1">
    <property type="nucleotide sequence ID" value="NZ_APBN01000004.1"/>
</dbReference>
<sequence length="1256" mass="135402">MNKKLVLSVLSTAVLTSMAASAMALEPGFYVGGNVDKYYSPSALAGNFKVAVKEVLKQPTVYVDKDGKAANFVEALFADDINTVLKPATADMFEDDDYKIVGTDKVWNKKDEPWPLPGDLKVESVSAITKTKVEVKFNKAVDSVKVENFSIAGATVSAATLGDDKKTVTLTVSGLDYETEYTVSAKGILVDGKEVDLQDVKFKTPAVTDLYELELTTNAPGDQILADGIDNLVITAKLLDKVTGQVDTNADDVLIEFKSTYGNLGNPRVTVQKGVATVTLRSEFSKTDLVSKVDAQIIEASGDYKDLIGKVVGTKEVYFKLNIDPVNPDVKPVVVSAGSNEADRVTVNFDKDVLVKHFVQYDEKTKKFKVDEKGNALLLKDVSIKVTQPLEDEDRDSVKGKIEQQDGVDVVVKTVRGLKPVAGNSKALEVILDKETYLTDNKAVKVEFVQSSNIGPQTTKAEFILADARKPEPTSVVTQDLRTVKVKFSEPIAKAEAALDGGLTKIRDVEFGEFNQETLEDTRDVLTIHTADYLNAGVHSVQLSSIYDFAGLTDDKNISTSQTLDFNVNPDTSAPNASVGVESPEQFRLTFNKQIEGLSKANLKLQVAVKEADGTEKWVNVEETVDKYAKVPELDIDPVSASEYVVELLDDWTQIYDTKKTTKNYYNDKYRLFIPANTITNPANGKQNADIVLPLDDKIMRSIDTTSPAIVDITEISTGHYNVEMSKPVKLPGKDNKNIKLDTPSQSQTNGIPTPIIEFVGKDKDGNAVTIKGAYVDYTDKNRADKQFEVVPQPEANQDSPQEIVNKGGDINWTLVVRSISDDVGNTAETLTKNFVIEPDAVAEDVFMIKGKFADGKLYNGVKGYLNGTDKDTIVLTFTSGVKYTGNADNAVNIGNYTLDGENLPKGTSFEVVDADNNTKNGFETVIIILPDGTLSTSKHSNVITVSKSLVSYKGTKLTGDYAITFKPELGVEPTDKEAAQAVDSLIIALPANITLADEADVNAARTAFDALTPAQQELVKNKAILEAAEKKIADLKKDQDNAAANLKAAQDAVEALEKAIGTGKDLTKEADLVAAETALKDAEEKVAKVAAGQDKDYLAAKVTLAKKTVTDARAEFDKAQAEALKEATSAVSGLFKDDSKSSLATGVDQAAIDAAKAKVEALADSVAEKTDLLKDVKKAQDLLDADKNAAEKLEAAKKAVEELFEDYSTKAALAAGVDQAAIDAAKAKVEALDNSVAEKVDLLADVEAAQDLLTP</sequence>
<feature type="coiled-coil region" evidence="2">
    <location>
        <begin position="1177"/>
        <end position="1211"/>
    </location>
</feature>
<reference evidence="5 6" key="1">
    <citation type="submission" date="2013-03" db="EMBL/GenBank/DDBJ databases">
        <title>Assembly of a new bacterial strain Brevibacillus borstelensis AK1.</title>
        <authorList>
            <person name="Rajan I."/>
            <person name="PoliReddy D."/>
            <person name="Sugumar T."/>
            <person name="Rathinam K."/>
            <person name="Alqarawi S."/>
            <person name="Khalil A.B."/>
            <person name="Sivakumar N."/>
        </authorList>
    </citation>
    <scope>NUCLEOTIDE SEQUENCE [LARGE SCALE GENOMIC DNA]</scope>
    <source>
        <strain evidence="5 6">AK1</strain>
    </source>
</reference>
<evidence type="ECO:0000259" key="4">
    <source>
        <dbReference type="Pfam" id="PF18449"/>
    </source>
</evidence>
<dbReference type="PATRIC" id="fig|1300222.3.peg.2410"/>
<keyword evidence="1 3" id="KW-0732">Signal</keyword>
<proteinExistence type="predicted"/>
<dbReference type="InterPro" id="IPR014755">
    <property type="entry name" value="Cu-Rt/internalin_Ig-like"/>
</dbReference>
<dbReference type="OrthoDB" id="2083647at2"/>
<evidence type="ECO:0000256" key="3">
    <source>
        <dbReference type="SAM" id="SignalP"/>
    </source>
</evidence>
<feature type="signal peptide" evidence="3">
    <location>
        <begin position="1"/>
        <end position="22"/>
    </location>
</feature>
<dbReference type="STRING" id="1300222.I532_11554"/>
<feature type="coiled-coil region" evidence="2">
    <location>
        <begin position="1019"/>
        <end position="1060"/>
    </location>
</feature>
<dbReference type="InterPro" id="IPR054544">
    <property type="entry name" value="Pest_crys_Cry1Aa_dom-IV"/>
</dbReference>
<keyword evidence="2" id="KW-0175">Coiled coil</keyword>
<evidence type="ECO:0000256" key="1">
    <source>
        <dbReference type="ARBA" id="ARBA00022729"/>
    </source>
</evidence>
<evidence type="ECO:0000313" key="5">
    <source>
        <dbReference type="EMBL" id="EMT52286.1"/>
    </source>
</evidence>
<evidence type="ECO:0000256" key="2">
    <source>
        <dbReference type="SAM" id="Coils"/>
    </source>
</evidence>
<feature type="chain" id="PRO_5039360749" description="Pesticidal crystal protein Cry1Aa domain-containing protein" evidence="3">
    <location>
        <begin position="23"/>
        <end position="1256"/>
    </location>
</feature>
<feature type="domain" description="Pesticidal crystal protein Cry1Aa" evidence="4">
    <location>
        <begin position="1124"/>
        <end position="1186"/>
    </location>
</feature>
<organism evidence="5 6">
    <name type="scientific">Brevibacillus borstelensis AK1</name>
    <dbReference type="NCBI Taxonomy" id="1300222"/>
    <lineage>
        <taxon>Bacteria</taxon>
        <taxon>Bacillati</taxon>
        <taxon>Bacillota</taxon>
        <taxon>Bacilli</taxon>
        <taxon>Bacillales</taxon>
        <taxon>Paenibacillaceae</taxon>
        <taxon>Brevibacillus</taxon>
    </lineage>
</organism>
<dbReference type="Gene3D" id="2.60.40.1220">
    <property type="match status" value="1"/>
</dbReference>
<feature type="domain" description="Pesticidal crystal protein Cry1Aa" evidence="4">
    <location>
        <begin position="1193"/>
        <end position="1254"/>
    </location>
</feature>
<accession>M8DZ21</accession>
<gene>
    <name evidence="5" type="ORF">I532_11554</name>
</gene>
<dbReference type="Proteomes" id="UP000012081">
    <property type="component" value="Unassembled WGS sequence"/>
</dbReference>
<name>M8DZ21_9BACL</name>
<comment type="caution">
    <text evidence="5">The sequence shown here is derived from an EMBL/GenBank/DDBJ whole genome shotgun (WGS) entry which is preliminary data.</text>
</comment>
<evidence type="ECO:0000313" key="6">
    <source>
        <dbReference type="Proteomes" id="UP000012081"/>
    </source>
</evidence>